<evidence type="ECO:0000313" key="2">
    <source>
        <dbReference type="Proteomes" id="UP001620295"/>
    </source>
</evidence>
<protein>
    <submittedName>
        <fullName evidence="1">Uncharacterized protein</fullName>
    </submittedName>
</protein>
<keyword evidence="2" id="KW-1185">Reference proteome</keyword>
<sequence length="42" mass="4403">MLAPIWELGTFMAYGMLLNTNVALATATSRSSSPSSAASARR</sequence>
<reference evidence="1 2" key="1">
    <citation type="submission" date="2024-11" db="EMBL/GenBank/DDBJ databases">
        <title>The Natural Products Discovery Center: Release of the First 8490 Sequenced Strains for Exploring Actinobacteria Biosynthetic Diversity.</title>
        <authorList>
            <person name="Kalkreuter E."/>
            <person name="Kautsar S.A."/>
            <person name="Yang D."/>
            <person name="Bader C.D."/>
            <person name="Teijaro C.N."/>
            <person name="Fluegel L."/>
            <person name="Davis C.M."/>
            <person name="Simpson J.R."/>
            <person name="Lauterbach L."/>
            <person name="Steele A.D."/>
            <person name="Gui C."/>
            <person name="Meng S."/>
            <person name="Li G."/>
            <person name="Viehrig K."/>
            <person name="Ye F."/>
            <person name="Su P."/>
            <person name="Kiefer A.F."/>
            <person name="Nichols A."/>
            <person name="Cepeda A.J."/>
            <person name="Yan W."/>
            <person name="Fan B."/>
            <person name="Jiang Y."/>
            <person name="Adhikari A."/>
            <person name="Zheng C.-J."/>
            <person name="Schuster L."/>
            <person name="Cowan T.M."/>
            <person name="Smanski M.J."/>
            <person name="Chevrette M.G."/>
            <person name="De Carvalho L.P.S."/>
            <person name="Shen B."/>
        </authorList>
    </citation>
    <scope>NUCLEOTIDE SEQUENCE [LARGE SCALE GENOMIC DNA]</scope>
    <source>
        <strain evidence="1 2">NPDC020863</strain>
    </source>
</reference>
<gene>
    <name evidence="1" type="ORF">ACI2L5_26555</name>
</gene>
<organism evidence="1 2">
    <name type="scientific">Streptomyces milbemycinicus</name>
    <dbReference type="NCBI Taxonomy" id="476552"/>
    <lineage>
        <taxon>Bacteria</taxon>
        <taxon>Bacillati</taxon>
        <taxon>Actinomycetota</taxon>
        <taxon>Actinomycetes</taxon>
        <taxon>Kitasatosporales</taxon>
        <taxon>Streptomycetaceae</taxon>
        <taxon>Streptomyces</taxon>
    </lineage>
</organism>
<proteinExistence type="predicted"/>
<name>A0ABW8LW89_9ACTN</name>
<evidence type="ECO:0000313" key="1">
    <source>
        <dbReference type="EMBL" id="MFK4268481.1"/>
    </source>
</evidence>
<comment type="caution">
    <text evidence="1">The sequence shown here is derived from an EMBL/GenBank/DDBJ whole genome shotgun (WGS) entry which is preliminary data.</text>
</comment>
<dbReference type="EMBL" id="JBJDQH010000009">
    <property type="protein sequence ID" value="MFK4268481.1"/>
    <property type="molecule type" value="Genomic_DNA"/>
</dbReference>
<accession>A0ABW8LW89</accession>
<dbReference type="RefSeq" id="WP_358642709.1">
    <property type="nucleotide sequence ID" value="NZ_JBFACG010000019.1"/>
</dbReference>
<dbReference type="Proteomes" id="UP001620295">
    <property type="component" value="Unassembled WGS sequence"/>
</dbReference>